<evidence type="ECO:0000313" key="3">
    <source>
        <dbReference type="WBParaSite" id="Hba_08414"/>
    </source>
</evidence>
<dbReference type="WBParaSite" id="Hba_08414">
    <property type="protein sequence ID" value="Hba_08414"/>
    <property type="gene ID" value="Hba_08414"/>
</dbReference>
<dbReference type="Proteomes" id="UP000095283">
    <property type="component" value="Unplaced"/>
</dbReference>
<dbReference type="InterPro" id="IPR019266">
    <property type="entry name" value="Ribosomal_mS27"/>
</dbReference>
<sequence length="250" mass="29120">MDEKEEEEVGEDDMVSFHHLYCALKKNTLLIYLELLYFYRSHQFQKTFKFPYLKNPHFDSHFDLKDPAHLAGKSLLWLARDSHSLSESLRDSVKLLGALLYNRLDIAETLACSSIHGSVAEIVRAQLTPPEGVDPDGQHLRIMDKLANCQTAEKPISDVILSHLNKIRESEELSLASKQIEEFAYWNKRRHELIKAQADRVLLKIRAEEITKELAELEHQSEKLFFFENRLKWEKKAAENEEINVEMSNK</sequence>
<comment type="subcellular location">
    <subcellularLocation>
        <location evidence="1">Mitochondrion</location>
    </subcellularLocation>
</comment>
<dbReference type="PANTHER" id="PTHR21393:SF0">
    <property type="entry name" value="SMALL RIBOSOMAL SUBUNIT PROTEIN MS27"/>
    <property type="match status" value="1"/>
</dbReference>
<evidence type="ECO:0000313" key="2">
    <source>
        <dbReference type="Proteomes" id="UP000095283"/>
    </source>
</evidence>
<dbReference type="Pfam" id="PF10037">
    <property type="entry name" value="MRP-S27"/>
    <property type="match status" value="1"/>
</dbReference>
<dbReference type="PANTHER" id="PTHR21393">
    <property type="entry name" value="MITOCHONDRIAL 28S RIBOSOMAL PROTEIN S27"/>
    <property type="match status" value="1"/>
</dbReference>
<evidence type="ECO:0000256" key="1">
    <source>
        <dbReference type="ARBA" id="ARBA00004173"/>
    </source>
</evidence>
<accession>A0A1I7WTI6</accession>
<dbReference type="GO" id="GO:0005739">
    <property type="term" value="C:mitochondrion"/>
    <property type="evidence" value="ECO:0007669"/>
    <property type="project" value="UniProtKB-SubCell"/>
</dbReference>
<reference evidence="3" key="1">
    <citation type="submission" date="2016-11" db="UniProtKB">
        <authorList>
            <consortium name="WormBaseParasite"/>
        </authorList>
    </citation>
    <scope>IDENTIFICATION</scope>
</reference>
<organism evidence="2 3">
    <name type="scientific">Heterorhabditis bacteriophora</name>
    <name type="common">Entomopathogenic nematode worm</name>
    <dbReference type="NCBI Taxonomy" id="37862"/>
    <lineage>
        <taxon>Eukaryota</taxon>
        <taxon>Metazoa</taxon>
        <taxon>Ecdysozoa</taxon>
        <taxon>Nematoda</taxon>
        <taxon>Chromadorea</taxon>
        <taxon>Rhabditida</taxon>
        <taxon>Rhabditina</taxon>
        <taxon>Rhabditomorpha</taxon>
        <taxon>Strongyloidea</taxon>
        <taxon>Heterorhabditidae</taxon>
        <taxon>Heterorhabditis</taxon>
    </lineage>
</organism>
<name>A0A1I7WTI6_HETBA</name>
<proteinExistence type="predicted"/>
<protein>
    <submittedName>
        <fullName evidence="3">OBERON-like protein</fullName>
    </submittedName>
</protein>
<keyword evidence="2" id="KW-1185">Reference proteome</keyword>
<dbReference type="AlphaFoldDB" id="A0A1I7WTI6"/>
<dbReference type="InterPro" id="IPR034913">
    <property type="entry name" value="mS27/PTCD2"/>
</dbReference>